<proteinExistence type="predicted"/>
<comment type="caution">
    <text evidence="2">The sequence shown here is derived from an EMBL/GenBank/DDBJ whole genome shotgun (WGS) entry which is preliminary data.</text>
</comment>
<sequence length="575" mass="62721">MGFTTPTLPSLDMAEWSTGTRAERIRPMARHWAEVGFGTPVILHLFYVVKIALYVAVGALIISTTSGLGGITAIGSWWDEPIVFQKAVIFTLLFEVIGLGCGFGPLNNRYVPPMGSALYWLRPGTIRLPPWPRLVPLTRGDRRGLVDVALYAALILIGVVALFTDGRDGDTSSTAVGLLPLWLPVTLAVLLAVTGLRDKTIFLAARGEVYGALLLTTLLTGADMLVAAKLVFVVIWMGAATSKLNKHFPFVVSTMMSNSPLIRPRALKRKFFEHFPDDLRPGRPARVVAHISTAIEMLVPVALFVSHGGWPTAVAATVMVIFHLGILTAIPMGVPLEWNVFMIFGVLFLFVAHADVGFSDTANPALVVAIPLISTVIVVLGNLLPGKVSFLPGMRYYAGNWDTTLWCITPSGSAKIDAGIVSISSMPAAQLERVYGKDRLHIPLYLGYAFRAMNTHGRALFTLAHRAMAGRDEADYVLTDGERICAMTLGWNFGDGHLHGEQLIDALRSRCDLEPGEVRVVLLEAQPIHRGSQRYRLVDAATGEFERGELRVADMVTRQPWDDQVPVDVAESRIP</sequence>
<dbReference type="InterPro" id="IPR021941">
    <property type="entry name" value="DUF3556_TM"/>
</dbReference>
<dbReference type="eggNOG" id="ENOG502Z7M2">
    <property type="taxonomic scope" value="Bacteria"/>
</dbReference>
<organism evidence="2 3">
    <name type="scientific">Gordonia soli NBRC 108243</name>
    <dbReference type="NCBI Taxonomy" id="1223545"/>
    <lineage>
        <taxon>Bacteria</taxon>
        <taxon>Bacillati</taxon>
        <taxon>Actinomycetota</taxon>
        <taxon>Actinomycetes</taxon>
        <taxon>Mycobacteriales</taxon>
        <taxon>Gordoniaceae</taxon>
        <taxon>Gordonia</taxon>
    </lineage>
</organism>
<evidence type="ECO:0008006" key="4">
    <source>
        <dbReference type="Google" id="ProtNLM"/>
    </source>
</evidence>
<keyword evidence="3" id="KW-1185">Reference proteome</keyword>
<reference evidence="2 3" key="1">
    <citation type="submission" date="2013-01" db="EMBL/GenBank/DDBJ databases">
        <title>Whole genome shotgun sequence of Gordonia soli NBRC 108243.</title>
        <authorList>
            <person name="Isaki-Nakamura S."/>
            <person name="Hosoyama A."/>
            <person name="Tsuchikane K."/>
            <person name="Ando Y."/>
            <person name="Baba S."/>
            <person name="Ohji S."/>
            <person name="Hamada M."/>
            <person name="Tamura T."/>
            <person name="Yamazoe A."/>
            <person name="Yamazaki S."/>
            <person name="Fujita N."/>
        </authorList>
    </citation>
    <scope>NUCLEOTIDE SEQUENCE [LARGE SCALE GENOMIC DNA]</scope>
    <source>
        <strain evidence="2 3">NBRC 108243</strain>
    </source>
</reference>
<dbReference type="EMBL" id="BANX01000005">
    <property type="protein sequence ID" value="GAC67151.1"/>
    <property type="molecule type" value="Genomic_DNA"/>
</dbReference>
<dbReference type="Proteomes" id="UP000011666">
    <property type="component" value="Unassembled WGS sequence"/>
</dbReference>
<feature type="transmembrane region" description="Helical" evidence="1">
    <location>
        <begin position="209"/>
        <end position="236"/>
    </location>
</feature>
<feature type="transmembrane region" description="Helical" evidence="1">
    <location>
        <begin position="340"/>
        <end position="359"/>
    </location>
</feature>
<keyword evidence="1" id="KW-0472">Membrane</keyword>
<dbReference type="RefSeq" id="WP_007618034.1">
    <property type="nucleotide sequence ID" value="NZ_BANX01000005.1"/>
</dbReference>
<dbReference type="AlphaFoldDB" id="M0QFQ9"/>
<gene>
    <name evidence="2" type="ORF">GS4_05_03650</name>
</gene>
<dbReference type="STRING" id="1223545.GS4_05_03650"/>
<feature type="transmembrane region" description="Helical" evidence="1">
    <location>
        <begin position="175"/>
        <end position="197"/>
    </location>
</feature>
<feature type="transmembrane region" description="Helical" evidence="1">
    <location>
        <begin position="87"/>
        <end position="106"/>
    </location>
</feature>
<feature type="transmembrane region" description="Helical" evidence="1">
    <location>
        <begin position="313"/>
        <end position="333"/>
    </location>
</feature>
<evidence type="ECO:0000313" key="3">
    <source>
        <dbReference type="Proteomes" id="UP000011666"/>
    </source>
</evidence>
<feature type="transmembrane region" description="Helical" evidence="1">
    <location>
        <begin position="144"/>
        <end position="163"/>
    </location>
</feature>
<evidence type="ECO:0000256" key="1">
    <source>
        <dbReference type="SAM" id="Phobius"/>
    </source>
</evidence>
<dbReference type="Pfam" id="PF12077">
    <property type="entry name" value="DUF3556"/>
    <property type="match status" value="1"/>
</dbReference>
<name>M0QFQ9_9ACTN</name>
<dbReference type="OrthoDB" id="3520547at2"/>
<keyword evidence="1" id="KW-0812">Transmembrane</keyword>
<evidence type="ECO:0000313" key="2">
    <source>
        <dbReference type="EMBL" id="GAC67151.1"/>
    </source>
</evidence>
<feature type="transmembrane region" description="Helical" evidence="1">
    <location>
        <begin position="365"/>
        <end position="385"/>
    </location>
</feature>
<accession>M0QFQ9</accession>
<protein>
    <recommendedName>
        <fullName evidence="4">DUF3556 domain-containing protein</fullName>
    </recommendedName>
</protein>
<feature type="transmembrane region" description="Helical" evidence="1">
    <location>
        <begin position="51"/>
        <end position="75"/>
    </location>
</feature>
<keyword evidence="1" id="KW-1133">Transmembrane helix</keyword>